<dbReference type="InterPro" id="IPR004839">
    <property type="entry name" value="Aminotransferase_I/II_large"/>
</dbReference>
<dbReference type="Pfam" id="PF00155">
    <property type="entry name" value="Aminotran_1_2"/>
    <property type="match status" value="1"/>
</dbReference>
<dbReference type="InterPro" id="IPR050859">
    <property type="entry name" value="Class-I_PLP-dep_aminotransf"/>
</dbReference>
<reference evidence="6 7" key="1">
    <citation type="submission" date="2019-02" db="EMBL/GenBank/DDBJ databases">
        <title>Deep-cultivation of Planctomycetes and their phenomic and genomic characterization uncovers novel biology.</title>
        <authorList>
            <person name="Wiegand S."/>
            <person name="Jogler M."/>
            <person name="Boedeker C."/>
            <person name="Pinto D."/>
            <person name="Vollmers J."/>
            <person name="Rivas-Marin E."/>
            <person name="Kohn T."/>
            <person name="Peeters S.H."/>
            <person name="Heuer A."/>
            <person name="Rast P."/>
            <person name="Oberbeckmann S."/>
            <person name="Bunk B."/>
            <person name="Jeske O."/>
            <person name="Meyerdierks A."/>
            <person name="Storesund J.E."/>
            <person name="Kallscheuer N."/>
            <person name="Luecker S."/>
            <person name="Lage O.M."/>
            <person name="Pohl T."/>
            <person name="Merkel B.J."/>
            <person name="Hornburger P."/>
            <person name="Mueller R.-W."/>
            <person name="Bruemmer F."/>
            <person name="Labrenz M."/>
            <person name="Spormann A.M."/>
            <person name="Op Den Camp H."/>
            <person name="Overmann J."/>
            <person name="Amann R."/>
            <person name="Jetten M.S.M."/>
            <person name="Mascher T."/>
            <person name="Medema M.H."/>
            <person name="Devos D.P."/>
            <person name="Kaster A.-K."/>
            <person name="Ovreas L."/>
            <person name="Rohde M."/>
            <person name="Galperin M.Y."/>
            <person name="Jogler C."/>
        </authorList>
    </citation>
    <scope>NUCLEOTIDE SEQUENCE [LARGE SCALE GENOMIC DNA]</scope>
    <source>
        <strain evidence="6 7">KOR42</strain>
    </source>
</reference>
<dbReference type="GO" id="GO:1901605">
    <property type="term" value="P:alpha-amino acid metabolic process"/>
    <property type="evidence" value="ECO:0007669"/>
    <property type="project" value="TreeGrafter"/>
</dbReference>
<dbReference type="InterPro" id="IPR015422">
    <property type="entry name" value="PyrdxlP-dep_Trfase_small"/>
</dbReference>
<dbReference type="InterPro" id="IPR015421">
    <property type="entry name" value="PyrdxlP-dep_Trfase_major"/>
</dbReference>
<dbReference type="EC" id="2.6.1.39" evidence="6"/>
<keyword evidence="4" id="KW-0663">Pyridoxal phosphate</keyword>
<dbReference type="Gene3D" id="3.40.640.10">
    <property type="entry name" value="Type I PLP-dependent aspartate aminotransferase-like (Major domain)"/>
    <property type="match status" value="1"/>
</dbReference>
<evidence type="ECO:0000259" key="5">
    <source>
        <dbReference type="Pfam" id="PF00155"/>
    </source>
</evidence>
<evidence type="ECO:0000256" key="2">
    <source>
        <dbReference type="ARBA" id="ARBA00022576"/>
    </source>
</evidence>
<accession>A0A5C5X810</accession>
<dbReference type="GO" id="GO:0047536">
    <property type="term" value="F:2-aminoadipate transaminase activity"/>
    <property type="evidence" value="ECO:0007669"/>
    <property type="project" value="UniProtKB-EC"/>
</dbReference>
<dbReference type="InterPro" id="IPR015424">
    <property type="entry name" value="PyrdxlP-dep_Trfase"/>
</dbReference>
<comment type="caution">
    <text evidence="6">The sequence shown here is derived from an EMBL/GenBank/DDBJ whole genome shotgun (WGS) entry which is preliminary data.</text>
</comment>
<dbReference type="SUPFAM" id="SSF53383">
    <property type="entry name" value="PLP-dependent transferases"/>
    <property type="match status" value="1"/>
</dbReference>
<feature type="domain" description="Aminotransferase class I/classII large" evidence="5">
    <location>
        <begin position="35"/>
        <end position="419"/>
    </location>
</feature>
<dbReference type="EMBL" id="SIHI01000001">
    <property type="protein sequence ID" value="TWT58265.1"/>
    <property type="molecule type" value="Genomic_DNA"/>
</dbReference>
<proteinExistence type="predicted"/>
<comment type="cofactor">
    <cofactor evidence="1">
        <name>pyridoxal 5'-phosphate</name>
        <dbReference type="ChEBI" id="CHEBI:597326"/>
    </cofactor>
</comment>
<evidence type="ECO:0000313" key="7">
    <source>
        <dbReference type="Proteomes" id="UP000317243"/>
    </source>
</evidence>
<name>A0A5C5X810_9PLAN</name>
<organism evidence="6 7">
    <name type="scientific">Thalassoglobus neptunius</name>
    <dbReference type="NCBI Taxonomy" id="1938619"/>
    <lineage>
        <taxon>Bacteria</taxon>
        <taxon>Pseudomonadati</taxon>
        <taxon>Planctomycetota</taxon>
        <taxon>Planctomycetia</taxon>
        <taxon>Planctomycetales</taxon>
        <taxon>Planctomycetaceae</taxon>
        <taxon>Thalassoglobus</taxon>
    </lineage>
</organism>
<sequence length="437" mass="48222">MKTPAELPILMSQRSTLTKDLAISFLMQQGVENPDCLSLAAGLVDPETLPVEETLRAAQQVLATRESGIRALQYGTTPGSAQLRSELLTYFADLEKCSTESLGIDASQMILTTGSQQLLSLVCETLLDPGDICLVAGPTYFVFAGNLAGVGARTVTIPSDDQGMDPAALDHALEQIASMKELHRVKLIYAVSYYDNPSGVCLSTSRREQIVEIAKKWSREHRILVLEDAAYRELRYDGEEHPSVWSFDQERANVIYTQTFSKTFSPGIRVGFGIVPKDLVTAICERKGNEDFGSAHFNQKLIATVLRSGEYQGHLAKVRDGYRLKRDAMLAAAQKYFSDLPGVSWVHPKGGLYVWMTLPESLESGFDRPLFSQAVKHGVMYVPGELCYAGPVEDRPRSQMRLSYGVLPVDLIDEAMRRLADAVRETQSARTSNDVSS</sequence>
<keyword evidence="2 6" id="KW-0032">Aminotransferase</keyword>
<keyword evidence="3 6" id="KW-0808">Transferase</keyword>
<dbReference type="GO" id="GO:0030170">
    <property type="term" value="F:pyridoxal phosphate binding"/>
    <property type="evidence" value="ECO:0007669"/>
    <property type="project" value="InterPro"/>
</dbReference>
<protein>
    <submittedName>
        <fullName evidence="6">2-aminoadipate transaminase</fullName>
        <ecNumber evidence="6">2.6.1.39</ecNumber>
    </submittedName>
</protein>
<evidence type="ECO:0000313" key="6">
    <source>
        <dbReference type="EMBL" id="TWT58265.1"/>
    </source>
</evidence>
<keyword evidence="7" id="KW-1185">Reference proteome</keyword>
<dbReference type="AlphaFoldDB" id="A0A5C5X810"/>
<evidence type="ECO:0000256" key="1">
    <source>
        <dbReference type="ARBA" id="ARBA00001933"/>
    </source>
</evidence>
<dbReference type="PANTHER" id="PTHR42790:SF19">
    <property type="entry name" value="KYNURENINE_ALPHA-AMINOADIPATE AMINOTRANSFERASE, MITOCHONDRIAL"/>
    <property type="match status" value="1"/>
</dbReference>
<dbReference type="PANTHER" id="PTHR42790">
    <property type="entry name" value="AMINOTRANSFERASE"/>
    <property type="match status" value="1"/>
</dbReference>
<dbReference type="OrthoDB" id="9802328at2"/>
<dbReference type="Gene3D" id="3.90.1150.10">
    <property type="entry name" value="Aspartate Aminotransferase, domain 1"/>
    <property type="match status" value="1"/>
</dbReference>
<dbReference type="CDD" id="cd00609">
    <property type="entry name" value="AAT_like"/>
    <property type="match status" value="1"/>
</dbReference>
<evidence type="ECO:0000256" key="4">
    <source>
        <dbReference type="ARBA" id="ARBA00022898"/>
    </source>
</evidence>
<evidence type="ECO:0000256" key="3">
    <source>
        <dbReference type="ARBA" id="ARBA00022679"/>
    </source>
</evidence>
<gene>
    <name evidence="6" type="primary">lysN</name>
    <name evidence="6" type="ORF">KOR42_16370</name>
</gene>
<dbReference type="Proteomes" id="UP000317243">
    <property type="component" value="Unassembled WGS sequence"/>
</dbReference>